<dbReference type="GO" id="GO:0004519">
    <property type="term" value="F:endonuclease activity"/>
    <property type="evidence" value="ECO:0007669"/>
    <property type="project" value="UniProtKB-KW"/>
</dbReference>
<evidence type="ECO:0000313" key="3">
    <source>
        <dbReference type="EMBL" id="HIT36881.1"/>
    </source>
</evidence>
<evidence type="ECO:0000259" key="1">
    <source>
        <dbReference type="Pfam" id="PF07463"/>
    </source>
</evidence>
<dbReference type="GO" id="GO:0016788">
    <property type="term" value="F:hydrolase activity, acting on ester bonds"/>
    <property type="evidence" value="ECO:0007669"/>
    <property type="project" value="InterPro"/>
</dbReference>
<comment type="caution">
    <text evidence="3">The sequence shown here is derived from an EMBL/GenBank/DDBJ whole genome shotgun (WGS) entry which is preliminary data.</text>
</comment>
<accession>A0A9D1KB71</accession>
<dbReference type="Proteomes" id="UP000886833">
    <property type="component" value="Unassembled WGS sequence"/>
</dbReference>
<dbReference type="InterPro" id="IPR044925">
    <property type="entry name" value="His-Me_finger_sf"/>
</dbReference>
<feature type="domain" description="HNH nuclease" evidence="2">
    <location>
        <begin position="54"/>
        <end position="97"/>
    </location>
</feature>
<keyword evidence="3" id="KW-0378">Hydrolase</keyword>
<protein>
    <submittedName>
        <fullName evidence="3">HNH endonuclease</fullName>
    </submittedName>
</protein>
<dbReference type="EMBL" id="DVKQ01000002">
    <property type="protein sequence ID" value="HIT36881.1"/>
    <property type="molecule type" value="Genomic_DNA"/>
</dbReference>
<dbReference type="Pfam" id="PF13392">
    <property type="entry name" value="HNH_3"/>
    <property type="match status" value="1"/>
</dbReference>
<dbReference type="InterPro" id="IPR010902">
    <property type="entry name" value="NUMOD4"/>
</dbReference>
<gene>
    <name evidence="3" type="ORF">IAB59_00150</name>
</gene>
<organism evidence="3 4">
    <name type="scientific">Candidatus Onthousia faecipullorum</name>
    <dbReference type="NCBI Taxonomy" id="2840887"/>
    <lineage>
        <taxon>Bacteria</taxon>
        <taxon>Bacillati</taxon>
        <taxon>Bacillota</taxon>
        <taxon>Bacilli</taxon>
        <taxon>Candidatus Onthousia</taxon>
    </lineage>
</organism>
<keyword evidence="3" id="KW-0255">Endonuclease</keyword>
<evidence type="ECO:0000313" key="4">
    <source>
        <dbReference type="Proteomes" id="UP000886833"/>
    </source>
</evidence>
<evidence type="ECO:0000259" key="2">
    <source>
        <dbReference type="Pfam" id="PF13392"/>
    </source>
</evidence>
<sequence length="179" mass="21070">MREEWRPVKDYEGLYEVSNFGRVKSLRKNIILKPESDGVGKGYLCINLGRGNHKKIHRLVAEAFIPKIKDKNEVNHIDGNTKNNKVTNLEWVSHQENCLHYTYNLAQHKRQFKMKKVDMIGINNTLIKEFPSIASAVRWLKNNTDFSRANSTNISQACMNRRNYSYGFKWKYRKDECDE</sequence>
<keyword evidence="3" id="KW-0540">Nuclease</keyword>
<feature type="domain" description="NUMOD4" evidence="1">
    <location>
        <begin position="3"/>
        <end position="48"/>
    </location>
</feature>
<proteinExistence type="predicted"/>
<reference evidence="3" key="1">
    <citation type="submission" date="2020-10" db="EMBL/GenBank/DDBJ databases">
        <authorList>
            <person name="Gilroy R."/>
        </authorList>
    </citation>
    <scope>NUCLEOTIDE SEQUENCE</scope>
    <source>
        <strain evidence="3">CHK195-26880</strain>
    </source>
</reference>
<dbReference type="InterPro" id="IPR036388">
    <property type="entry name" value="WH-like_DNA-bd_sf"/>
</dbReference>
<name>A0A9D1KB71_9FIRM</name>
<dbReference type="SUPFAM" id="SSF54060">
    <property type="entry name" value="His-Me finger endonucleases"/>
    <property type="match status" value="1"/>
</dbReference>
<dbReference type="Gene3D" id="1.10.10.10">
    <property type="entry name" value="Winged helix-like DNA-binding domain superfamily/Winged helix DNA-binding domain"/>
    <property type="match status" value="1"/>
</dbReference>
<reference evidence="3" key="2">
    <citation type="journal article" date="2021" name="PeerJ">
        <title>Extensive microbial diversity within the chicken gut microbiome revealed by metagenomics and culture.</title>
        <authorList>
            <person name="Gilroy R."/>
            <person name="Ravi A."/>
            <person name="Getino M."/>
            <person name="Pursley I."/>
            <person name="Horton D.L."/>
            <person name="Alikhan N.F."/>
            <person name="Baker D."/>
            <person name="Gharbi K."/>
            <person name="Hall N."/>
            <person name="Watson M."/>
            <person name="Adriaenssens E.M."/>
            <person name="Foster-Nyarko E."/>
            <person name="Jarju S."/>
            <person name="Secka A."/>
            <person name="Antonio M."/>
            <person name="Oren A."/>
            <person name="Chaudhuri R.R."/>
            <person name="La Ragione R."/>
            <person name="Hildebrand F."/>
            <person name="Pallen M.J."/>
        </authorList>
    </citation>
    <scope>NUCLEOTIDE SEQUENCE</scope>
    <source>
        <strain evidence="3">CHK195-26880</strain>
    </source>
</reference>
<dbReference type="Pfam" id="PF07463">
    <property type="entry name" value="NUMOD4"/>
    <property type="match status" value="1"/>
</dbReference>
<dbReference type="AlphaFoldDB" id="A0A9D1KB71"/>
<dbReference type="Gene3D" id="3.90.75.20">
    <property type="match status" value="1"/>
</dbReference>
<dbReference type="InterPro" id="IPR003615">
    <property type="entry name" value="HNH_nuc"/>
</dbReference>